<accession>A0A840CVW7</accession>
<keyword evidence="2" id="KW-0313">Glucose metabolism</keyword>
<dbReference type="FunFam" id="2.130.10.10:FF:000306">
    <property type="entry name" value="3-carboxymuconate cyclase"/>
    <property type="match status" value="1"/>
</dbReference>
<comment type="similarity">
    <text evidence="1">Belongs to the cycloisomerase 2 family.</text>
</comment>
<dbReference type="PANTHER" id="PTHR30344:SF1">
    <property type="entry name" value="6-PHOSPHOGLUCONOLACTONASE"/>
    <property type="match status" value="1"/>
</dbReference>
<organism evidence="3 4">
    <name type="scientific">Dysgonomonas hofstadii</name>
    <dbReference type="NCBI Taxonomy" id="637886"/>
    <lineage>
        <taxon>Bacteria</taxon>
        <taxon>Pseudomonadati</taxon>
        <taxon>Bacteroidota</taxon>
        <taxon>Bacteroidia</taxon>
        <taxon>Bacteroidales</taxon>
        <taxon>Dysgonomonadaceae</taxon>
        <taxon>Dysgonomonas</taxon>
    </lineage>
</organism>
<dbReference type="GO" id="GO:0006006">
    <property type="term" value="P:glucose metabolic process"/>
    <property type="evidence" value="ECO:0007669"/>
    <property type="project" value="UniProtKB-KW"/>
</dbReference>
<dbReference type="EMBL" id="JACIEP010000005">
    <property type="protein sequence ID" value="MBB4035953.1"/>
    <property type="molecule type" value="Genomic_DNA"/>
</dbReference>
<dbReference type="InterPro" id="IPR015943">
    <property type="entry name" value="WD40/YVTN_repeat-like_dom_sf"/>
</dbReference>
<dbReference type="SUPFAM" id="SSF51004">
    <property type="entry name" value="C-terminal (heme d1) domain of cytochrome cd1-nitrite reductase"/>
    <property type="match status" value="1"/>
</dbReference>
<keyword evidence="3" id="KW-0413">Isomerase</keyword>
<dbReference type="Pfam" id="PF10282">
    <property type="entry name" value="Lactonase"/>
    <property type="match status" value="1"/>
</dbReference>
<dbReference type="RefSeq" id="WP_183306857.1">
    <property type="nucleotide sequence ID" value="NZ_JACIEP010000005.1"/>
</dbReference>
<proteinExistence type="inferred from homology"/>
<protein>
    <submittedName>
        <fullName evidence="3">6-phosphogluconolactonase (Cycloisomerase 2 family)</fullName>
    </submittedName>
</protein>
<dbReference type="InterPro" id="IPR019405">
    <property type="entry name" value="Lactonase_7-beta_prop"/>
</dbReference>
<evidence type="ECO:0000256" key="2">
    <source>
        <dbReference type="ARBA" id="ARBA00022526"/>
    </source>
</evidence>
<evidence type="ECO:0000313" key="3">
    <source>
        <dbReference type="EMBL" id="MBB4035953.1"/>
    </source>
</evidence>
<dbReference type="InterPro" id="IPR050282">
    <property type="entry name" value="Cycloisomerase_2"/>
</dbReference>
<dbReference type="GO" id="GO:0017057">
    <property type="term" value="F:6-phosphogluconolactonase activity"/>
    <property type="evidence" value="ECO:0007669"/>
    <property type="project" value="TreeGrafter"/>
</dbReference>
<dbReference type="InterPro" id="IPR011048">
    <property type="entry name" value="Haem_d1_sf"/>
</dbReference>
<dbReference type="Proteomes" id="UP000555103">
    <property type="component" value="Unassembled WGS sequence"/>
</dbReference>
<keyword evidence="2" id="KW-0119">Carbohydrate metabolism</keyword>
<dbReference type="GO" id="GO:0016853">
    <property type="term" value="F:isomerase activity"/>
    <property type="evidence" value="ECO:0007669"/>
    <property type="project" value="UniProtKB-KW"/>
</dbReference>
<evidence type="ECO:0000256" key="1">
    <source>
        <dbReference type="ARBA" id="ARBA00005564"/>
    </source>
</evidence>
<dbReference type="PANTHER" id="PTHR30344">
    <property type="entry name" value="6-PHOSPHOGLUCONOLACTONASE-RELATED"/>
    <property type="match status" value="1"/>
</dbReference>
<reference evidence="3 4" key="1">
    <citation type="submission" date="2020-08" db="EMBL/GenBank/DDBJ databases">
        <title>Genomic Encyclopedia of Type Strains, Phase IV (KMG-IV): sequencing the most valuable type-strain genomes for metagenomic binning, comparative biology and taxonomic classification.</title>
        <authorList>
            <person name="Goeker M."/>
        </authorList>
    </citation>
    <scope>NUCLEOTIDE SEQUENCE [LARGE SCALE GENOMIC DNA]</scope>
    <source>
        <strain evidence="3 4">DSM 104969</strain>
    </source>
</reference>
<name>A0A840CVW7_9BACT</name>
<dbReference type="GO" id="GO:0005829">
    <property type="term" value="C:cytosol"/>
    <property type="evidence" value="ECO:0007669"/>
    <property type="project" value="TreeGrafter"/>
</dbReference>
<sequence length="397" mass="43539">MYRYLSVFSLIVVLLSCNMKNKNTNGVTISDSDTLNVNMESVSDNNSLYLLVGTYTRGESKGIYVYQFDTVSGYSEYKTMTEITNPSYLAVSKDERFVYAISEEGENKGSASAFSFDKKDGSLKHLNTELTGGDAPCYVSVDDASENVIVANYSGGSITHFPVKEDGRLDKASQVVSFAGRGTDSDRQKKPHLHCIIYSPDGKYIFADDLGTDKVYKFEPNKETTGNYFRAGTPAFVKVADGSGPRHLTFHPNGKYAYLINELSGAVTGFSYDSQNGNLSEIQSIQADTLNAKGSGDIHITPDGKFLYASNRLKGDGLAIFSINQADGKLTKVGYQETGIHPRNFVITPNGKYLLVASRDSDIIQIFEIDRTTGLLEDTAKSIELDMPVCLKFASFK</sequence>
<keyword evidence="4" id="KW-1185">Reference proteome</keyword>
<dbReference type="Gene3D" id="2.130.10.10">
    <property type="entry name" value="YVTN repeat-like/Quinoprotein amine dehydrogenase"/>
    <property type="match status" value="1"/>
</dbReference>
<comment type="caution">
    <text evidence="3">The sequence shown here is derived from an EMBL/GenBank/DDBJ whole genome shotgun (WGS) entry which is preliminary data.</text>
</comment>
<dbReference type="PROSITE" id="PS51257">
    <property type="entry name" value="PROKAR_LIPOPROTEIN"/>
    <property type="match status" value="1"/>
</dbReference>
<gene>
    <name evidence="3" type="ORF">GGR21_001848</name>
</gene>
<dbReference type="AlphaFoldDB" id="A0A840CVW7"/>
<evidence type="ECO:0000313" key="4">
    <source>
        <dbReference type="Proteomes" id="UP000555103"/>
    </source>
</evidence>